<dbReference type="Proteomes" id="UP000256977">
    <property type="component" value="Unassembled WGS sequence"/>
</dbReference>
<feature type="region of interest" description="Disordered" evidence="1">
    <location>
        <begin position="190"/>
        <end position="223"/>
    </location>
</feature>
<dbReference type="InterPro" id="IPR004843">
    <property type="entry name" value="Calcineurin-like_PHP"/>
</dbReference>
<feature type="compositionally biased region" description="Polar residues" evidence="1">
    <location>
        <begin position="205"/>
        <end position="221"/>
    </location>
</feature>
<evidence type="ECO:0000256" key="1">
    <source>
        <dbReference type="SAM" id="MobiDB-lite"/>
    </source>
</evidence>
<gene>
    <name evidence="3" type="ORF">DFP98_11268</name>
</gene>
<dbReference type="Gene3D" id="3.60.21.10">
    <property type="match status" value="1"/>
</dbReference>
<dbReference type="SUPFAM" id="SSF56300">
    <property type="entry name" value="Metallo-dependent phosphatases"/>
    <property type="match status" value="2"/>
</dbReference>
<dbReference type="GO" id="GO:0005737">
    <property type="term" value="C:cytoplasm"/>
    <property type="evidence" value="ECO:0007669"/>
    <property type="project" value="TreeGrafter"/>
</dbReference>
<dbReference type="CDD" id="cd07383">
    <property type="entry name" value="MPP_Dcr2"/>
    <property type="match status" value="1"/>
</dbReference>
<protein>
    <submittedName>
        <fullName evidence="3">Calcineurin-like phosphoesterase family protein</fullName>
    </submittedName>
</protein>
<name>A0A3D9JQG7_9BACL</name>
<feature type="domain" description="Calcineurin-like phosphoesterase" evidence="2">
    <location>
        <begin position="11"/>
        <end position="133"/>
    </location>
</feature>
<dbReference type="PANTHER" id="PTHR32440">
    <property type="entry name" value="PHOSPHATASE DCR2-RELATED-RELATED"/>
    <property type="match status" value="1"/>
</dbReference>
<evidence type="ECO:0000313" key="4">
    <source>
        <dbReference type="Proteomes" id="UP000256977"/>
    </source>
</evidence>
<keyword evidence="4" id="KW-1185">Reference proteome</keyword>
<dbReference type="InterPro" id="IPR029052">
    <property type="entry name" value="Metallo-depent_PP-like"/>
</dbReference>
<feature type="compositionally biased region" description="Low complexity" evidence="1">
    <location>
        <begin position="190"/>
        <end position="200"/>
    </location>
</feature>
<dbReference type="EMBL" id="QRDZ01000012">
    <property type="protein sequence ID" value="RED76351.1"/>
    <property type="molecule type" value="Genomic_DNA"/>
</dbReference>
<proteinExistence type="predicted"/>
<dbReference type="RefSeq" id="WP_116061645.1">
    <property type="nucleotide sequence ID" value="NZ_QRDZ01000012.1"/>
</dbReference>
<accession>A0A3D9JQG7</accession>
<dbReference type="GO" id="GO:0016788">
    <property type="term" value="F:hydrolase activity, acting on ester bonds"/>
    <property type="evidence" value="ECO:0007669"/>
    <property type="project" value="TreeGrafter"/>
</dbReference>
<dbReference type="InterPro" id="IPR011230">
    <property type="entry name" value="PAP14/16/28/29"/>
</dbReference>
<dbReference type="PIRSF" id="PIRSF030250">
    <property type="entry name" value="Ptase_At2g46880"/>
    <property type="match status" value="1"/>
</dbReference>
<evidence type="ECO:0000313" key="3">
    <source>
        <dbReference type="EMBL" id="RED76351.1"/>
    </source>
</evidence>
<dbReference type="PANTHER" id="PTHR32440:SF11">
    <property type="entry name" value="METALLOPHOSPHOESTERASE DOMAIN-CONTAINING PROTEIN"/>
    <property type="match status" value="1"/>
</dbReference>
<dbReference type="Pfam" id="PF00149">
    <property type="entry name" value="Metallophos"/>
    <property type="match status" value="1"/>
</dbReference>
<evidence type="ECO:0000259" key="2">
    <source>
        <dbReference type="Pfam" id="PF00149"/>
    </source>
</evidence>
<comment type="caution">
    <text evidence="3">The sequence shown here is derived from an EMBL/GenBank/DDBJ whole genome shotgun (WGS) entry which is preliminary data.</text>
</comment>
<dbReference type="AlphaFoldDB" id="A0A3D9JQG7"/>
<sequence>MSLKFNGDGKFKIVQFTDMHFGDDKEEDRISDGKTADLVQRIIASEKPDLIVLTGDMIWSHGVPDPKASFRRALAPVVASGLPWAAVFGNHDAEARVTHEELLAIQQENDKCLSVAGPADIHGTGNYVLTVQGSEGEAAVAAALYFFDSGINAPEPIGGYAWIHTDQVNWYTQQARQLAERAGTGIGPEARAATGSAAVAGPETTAGSTTVEGPEATTGSGTAVDVGAVSGPVSGAVSKAVSAAPLPALAFFHIPVPEYDEVWEAGLATGTKEERVECPKINTGLFGAMVQMGDVMGTFVGHDHDNDYCGTLHGIRLCYGRVTGYNCYGKLQRGARVIQLTEGRRDFETWIVEADGGIVR</sequence>
<dbReference type="OrthoDB" id="9816081at2"/>
<reference evidence="3 4" key="1">
    <citation type="submission" date="2018-07" db="EMBL/GenBank/DDBJ databases">
        <title>Genomic Encyclopedia of Type Strains, Phase III (KMG-III): the genomes of soil and plant-associated and newly described type strains.</title>
        <authorList>
            <person name="Whitman W."/>
        </authorList>
    </citation>
    <scope>NUCLEOTIDE SEQUENCE [LARGE SCALE GENOMIC DNA]</scope>
    <source>
        <strain evidence="3 4">CECT 7287</strain>
    </source>
</reference>
<organism evidence="3 4">
    <name type="scientific">Cohnella phaseoli</name>
    <dbReference type="NCBI Taxonomy" id="456490"/>
    <lineage>
        <taxon>Bacteria</taxon>
        <taxon>Bacillati</taxon>
        <taxon>Bacillota</taxon>
        <taxon>Bacilli</taxon>
        <taxon>Bacillales</taxon>
        <taxon>Paenibacillaceae</taxon>
        <taxon>Cohnella</taxon>
    </lineage>
</organism>